<name>A0A3D4VDI4_9BACT</name>
<gene>
    <name evidence="2" type="ORF">DGD08_18365</name>
</gene>
<keyword evidence="1" id="KW-1133">Transmembrane helix</keyword>
<keyword evidence="1" id="KW-0472">Membrane</keyword>
<dbReference type="Proteomes" id="UP000264071">
    <property type="component" value="Unassembled WGS sequence"/>
</dbReference>
<evidence type="ECO:0000313" key="2">
    <source>
        <dbReference type="EMBL" id="HCT59169.1"/>
    </source>
</evidence>
<dbReference type="AlphaFoldDB" id="A0A3D4VDI4"/>
<keyword evidence="1" id="KW-0812">Transmembrane</keyword>
<proteinExistence type="predicted"/>
<sequence length="100" mass="10348">MIGEAYATTVIKCLDDGSLTATGRVALSLADFAGKLVGLAKSLSSRMPMPYTSSTYAGLAISLIVVGGALLERQAALGGPILLCGIVSALISIRLRRRRP</sequence>
<organism evidence="2 3">
    <name type="scientific">Gemmatimonas aurantiaca</name>
    <dbReference type="NCBI Taxonomy" id="173480"/>
    <lineage>
        <taxon>Bacteria</taxon>
        <taxon>Pseudomonadati</taxon>
        <taxon>Gemmatimonadota</taxon>
        <taxon>Gemmatimonadia</taxon>
        <taxon>Gemmatimonadales</taxon>
        <taxon>Gemmatimonadaceae</taxon>
        <taxon>Gemmatimonas</taxon>
    </lineage>
</organism>
<evidence type="ECO:0000313" key="3">
    <source>
        <dbReference type="Proteomes" id="UP000264071"/>
    </source>
</evidence>
<feature type="transmembrane region" description="Helical" evidence="1">
    <location>
        <begin position="77"/>
        <end position="95"/>
    </location>
</feature>
<reference evidence="2 3" key="1">
    <citation type="journal article" date="2018" name="Nat. Biotechnol.">
        <title>A standardized bacterial taxonomy based on genome phylogeny substantially revises the tree of life.</title>
        <authorList>
            <person name="Parks D.H."/>
            <person name="Chuvochina M."/>
            <person name="Waite D.W."/>
            <person name="Rinke C."/>
            <person name="Skarshewski A."/>
            <person name="Chaumeil P.A."/>
            <person name="Hugenholtz P."/>
        </authorList>
    </citation>
    <scope>NUCLEOTIDE SEQUENCE [LARGE SCALE GENOMIC DNA]</scope>
    <source>
        <strain evidence="2">UBA8844</strain>
    </source>
</reference>
<dbReference type="EMBL" id="DPIY01000012">
    <property type="protein sequence ID" value="HCT59169.1"/>
    <property type="molecule type" value="Genomic_DNA"/>
</dbReference>
<comment type="caution">
    <text evidence="2">The sequence shown here is derived from an EMBL/GenBank/DDBJ whole genome shotgun (WGS) entry which is preliminary data.</text>
</comment>
<accession>A0A3D4VDI4</accession>
<feature type="transmembrane region" description="Helical" evidence="1">
    <location>
        <begin position="51"/>
        <end position="71"/>
    </location>
</feature>
<evidence type="ECO:0000256" key="1">
    <source>
        <dbReference type="SAM" id="Phobius"/>
    </source>
</evidence>
<protein>
    <submittedName>
        <fullName evidence="2">Uncharacterized protein</fullName>
    </submittedName>
</protein>